<comment type="caution">
    <text evidence="1">The sequence shown here is derived from an EMBL/GenBank/DDBJ whole genome shotgun (WGS) entry which is preliminary data.</text>
</comment>
<organism evidence="1 2">
    <name type="scientific">Coemansia aciculifera</name>
    <dbReference type="NCBI Taxonomy" id="417176"/>
    <lineage>
        <taxon>Eukaryota</taxon>
        <taxon>Fungi</taxon>
        <taxon>Fungi incertae sedis</taxon>
        <taxon>Zoopagomycota</taxon>
        <taxon>Kickxellomycotina</taxon>
        <taxon>Kickxellomycetes</taxon>
        <taxon>Kickxellales</taxon>
        <taxon>Kickxellaceae</taxon>
        <taxon>Coemansia</taxon>
    </lineage>
</organism>
<accession>A0ACC1LZ51</accession>
<evidence type="ECO:0000313" key="1">
    <source>
        <dbReference type="EMBL" id="KAJ2890420.1"/>
    </source>
</evidence>
<protein>
    <submittedName>
        <fullName evidence="1">Uncharacterized protein</fullName>
    </submittedName>
</protein>
<reference evidence="1" key="1">
    <citation type="submission" date="2022-07" db="EMBL/GenBank/DDBJ databases">
        <title>Phylogenomic reconstructions and comparative analyses of Kickxellomycotina fungi.</title>
        <authorList>
            <person name="Reynolds N.K."/>
            <person name="Stajich J.E."/>
            <person name="Barry K."/>
            <person name="Grigoriev I.V."/>
            <person name="Crous P."/>
            <person name="Smith M.E."/>
        </authorList>
    </citation>
    <scope>NUCLEOTIDE SEQUENCE</scope>
    <source>
        <strain evidence="1">CBS 190363</strain>
    </source>
</reference>
<dbReference type="Proteomes" id="UP001139981">
    <property type="component" value="Unassembled WGS sequence"/>
</dbReference>
<dbReference type="EMBL" id="JANBVB010001362">
    <property type="protein sequence ID" value="KAJ2890420.1"/>
    <property type="molecule type" value="Genomic_DNA"/>
</dbReference>
<feature type="non-terminal residue" evidence="1">
    <location>
        <position position="368"/>
    </location>
</feature>
<gene>
    <name evidence="1" type="ORF">IWW38_004141</name>
</gene>
<sequence>MLQKLPPRLLSLLVQYLRSVDNNLRDLLQFSQVNRRLRHHSQRLVWEYFTLSRAIKNHDRFETVFRSIQKYISRLQISNDPTQLTGQSEWVEGLERIAELDWSGVRMVSVELDGFVGMRRAARAVVGFAHARLTSVKELWVTLSEDREIVESMFAYRYEHVDELRIVGKALASMGGKVQEGRLVEIPGYSRLAAISLDGQAAGMAEATELVKRCYATLRELNIEEYTETLGKSLALHPSSPEWLEYPQLRQLAISSIASDYSAAMLDGRRMPAVEMLYFRETTYPSLSGGTNPVFESTGKRLMTGEWATLRLLVVDALSRGDIAVIGRRAPCLEVLRIGLLGSDVEIEVLDDGGPVLPAMALDLEAVL</sequence>
<proteinExistence type="predicted"/>
<name>A0ACC1LZ51_9FUNG</name>
<keyword evidence="2" id="KW-1185">Reference proteome</keyword>
<evidence type="ECO:0000313" key="2">
    <source>
        <dbReference type="Proteomes" id="UP001139981"/>
    </source>
</evidence>